<evidence type="ECO:0000256" key="3">
    <source>
        <dbReference type="ARBA" id="ARBA00023004"/>
    </source>
</evidence>
<feature type="binding site" evidence="5">
    <location>
        <position position="229"/>
    </location>
    <ligand>
        <name>(2E)-4-hydroxy-3-methylbut-2-enyl diphosphate</name>
        <dbReference type="ChEBI" id="CHEBI:128753"/>
    </ligand>
</feature>
<feature type="binding site" evidence="5">
    <location>
        <position position="227"/>
    </location>
    <ligand>
        <name>(2E)-4-hydroxy-3-methylbut-2-enyl diphosphate</name>
        <dbReference type="ChEBI" id="CHEBI:128753"/>
    </ligand>
</feature>
<dbReference type="EMBL" id="FQXS01000004">
    <property type="protein sequence ID" value="SHH60094.1"/>
    <property type="molecule type" value="Genomic_DNA"/>
</dbReference>
<accession>A0A1M5UAS4</accession>
<keyword evidence="2 5" id="KW-0479">Metal-binding</keyword>
<dbReference type="RefSeq" id="WP_073374013.1">
    <property type="nucleotide sequence ID" value="NZ_FQXS01000004.1"/>
</dbReference>
<feature type="binding site" evidence="5">
    <location>
        <position position="227"/>
    </location>
    <ligand>
        <name>isopentenyl diphosphate</name>
        <dbReference type="ChEBI" id="CHEBI:128769"/>
    </ligand>
</feature>
<keyword evidence="1 5" id="KW-0004">4Fe-4S</keyword>
<dbReference type="Gene3D" id="3.40.1010.20">
    <property type="entry name" value="4-hydroxy-3-methylbut-2-enyl diphosphate reductase, catalytic domain"/>
    <property type="match status" value="2"/>
</dbReference>
<dbReference type="NCBIfam" id="TIGR00216">
    <property type="entry name" value="ispH_lytB"/>
    <property type="match status" value="1"/>
</dbReference>
<feature type="binding site" evidence="5">
    <location>
        <position position="229"/>
    </location>
    <ligand>
        <name>dimethylallyl diphosphate</name>
        <dbReference type="ChEBI" id="CHEBI:57623"/>
    </ligand>
</feature>
<dbReference type="HAMAP" id="MF_00191">
    <property type="entry name" value="IspH"/>
    <property type="match status" value="1"/>
</dbReference>
<feature type="binding site" evidence="5">
    <location>
        <position position="129"/>
    </location>
    <ligand>
        <name>dimethylallyl diphosphate</name>
        <dbReference type="ChEBI" id="CHEBI:57623"/>
    </ligand>
</feature>
<feature type="binding site" evidence="5">
    <location>
        <position position="101"/>
    </location>
    <ligand>
        <name>[4Fe-4S] cluster</name>
        <dbReference type="ChEBI" id="CHEBI:49883"/>
    </ligand>
</feature>
<protein>
    <recommendedName>
        <fullName evidence="5">4-hydroxy-3-methylbut-2-enyl diphosphate reductase</fullName>
        <shortName evidence="5">HMBPP reductase</shortName>
        <ecNumber evidence="5">1.17.7.4</ecNumber>
    </recommendedName>
</protein>
<feature type="binding site" evidence="5">
    <location>
        <position position="79"/>
    </location>
    <ligand>
        <name>dimethylallyl diphosphate</name>
        <dbReference type="ChEBI" id="CHEBI:57623"/>
    </ligand>
</feature>
<dbReference type="PANTHER" id="PTHR30426:SF0">
    <property type="entry name" value="4-HYDROXY-3-METHYLBUT-2-ENYL DIPHOSPHATE REDUCTASE"/>
    <property type="match status" value="1"/>
</dbReference>
<sequence length="312" mass="34012">MTLPEVDVVLASPRGFCAGVVRAIETVKLTLQDEGAPVFVLHEIVHNRHVLAELEQLGTRFVKDLHDIPAGGICIFSAHGVSLETERRAEAGGLRTIDATCPLVTGIHRLVEQYHSQGYDVIIIGHHGHPEVVGTAGRVGDRVHVVADEREAGQVVVNSMDKVAYVTQTTLSQHDVAGVRAILRQRFPDIKGPAESNICYATQNRQDAVRQLAARAELIFVVGSKNSSNSNRLKEVAESSGCRSYLIDDREDLQPGWLNGVTSVGITAGASAPERLVEGVLDWLEEHAVIKSVSELFGKDEHIKFKPARSFR</sequence>
<reference evidence="6 7" key="1">
    <citation type="submission" date="2016-11" db="EMBL/GenBank/DDBJ databases">
        <authorList>
            <person name="Jaros S."/>
            <person name="Januszkiewicz K."/>
            <person name="Wedrychowicz H."/>
        </authorList>
    </citation>
    <scope>NUCLEOTIDE SEQUENCE [LARGE SCALE GENOMIC DNA]</scope>
    <source>
        <strain evidence="6 7">DSM 9705</strain>
    </source>
</reference>
<keyword evidence="4 5" id="KW-0411">Iron-sulfur</keyword>
<feature type="active site" description="Proton donor" evidence="5">
    <location>
        <position position="131"/>
    </location>
</feature>
<evidence type="ECO:0000256" key="5">
    <source>
        <dbReference type="HAMAP-Rule" id="MF_00191"/>
    </source>
</evidence>
<feature type="binding site" evidence="5">
    <location>
        <position position="199"/>
    </location>
    <ligand>
        <name>[4Fe-4S] cluster</name>
        <dbReference type="ChEBI" id="CHEBI:49883"/>
    </ligand>
</feature>
<feature type="binding site" evidence="5">
    <location>
        <position position="228"/>
    </location>
    <ligand>
        <name>dimethylallyl diphosphate</name>
        <dbReference type="ChEBI" id="CHEBI:57623"/>
    </ligand>
</feature>
<dbReference type="GO" id="GO:0050992">
    <property type="term" value="P:dimethylallyl diphosphate biosynthetic process"/>
    <property type="evidence" value="ECO:0007669"/>
    <property type="project" value="UniProtKB-UniRule"/>
</dbReference>
<feature type="binding site" evidence="5">
    <location>
        <position position="79"/>
    </location>
    <ligand>
        <name>isopentenyl diphosphate</name>
        <dbReference type="ChEBI" id="CHEBI:128769"/>
    </ligand>
</feature>
<feature type="binding site" evidence="5">
    <location>
        <position position="271"/>
    </location>
    <ligand>
        <name>isopentenyl diphosphate</name>
        <dbReference type="ChEBI" id="CHEBI:128769"/>
    </ligand>
</feature>
<keyword evidence="3 5" id="KW-0408">Iron</keyword>
<feature type="binding site" evidence="5">
    <location>
        <position position="17"/>
    </location>
    <ligand>
        <name>[4Fe-4S] cluster</name>
        <dbReference type="ChEBI" id="CHEBI:49883"/>
    </ligand>
</feature>
<comment type="cofactor">
    <cofactor evidence="5">
        <name>[4Fe-4S] cluster</name>
        <dbReference type="ChEBI" id="CHEBI:49883"/>
    </cofactor>
    <text evidence="5">Binds 1 [4Fe-4S] cluster per subunit.</text>
</comment>
<dbReference type="Gene3D" id="3.40.50.11270">
    <property type="match status" value="1"/>
</dbReference>
<dbReference type="GO" id="GO:0019288">
    <property type="term" value="P:isopentenyl diphosphate biosynthetic process, methylerythritol 4-phosphate pathway"/>
    <property type="evidence" value="ECO:0007669"/>
    <property type="project" value="UniProtKB-UniRule"/>
</dbReference>
<feature type="binding site" evidence="5">
    <location>
        <position position="227"/>
    </location>
    <ligand>
        <name>dimethylallyl diphosphate</name>
        <dbReference type="ChEBI" id="CHEBI:57623"/>
    </ligand>
</feature>
<dbReference type="GO" id="GO:0051539">
    <property type="term" value="F:4 iron, 4 sulfur cluster binding"/>
    <property type="evidence" value="ECO:0007669"/>
    <property type="project" value="UniProtKB-UniRule"/>
</dbReference>
<dbReference type="Proteomes" id="UP000184139">
    <property type="component" value="Unassembled WGS sequence"/>
</dbReference>
<evidence type="ECO:0000313" key="6">
    <source>
        <dbReference type="EMBL" id="SHH60094.1"/>
    </source>
</evidence>
<keyword evidence="5" id="KW-0414">Isoprene biosynthesis</keyword>
<organism evidence="6 7">
    <name type="scientific">Desulfofustis glycolicus DSM 9705</name>
    <dbReference type="NCBI Taxonomy" id="1121409"/>
    <lineage>
        <taxon>Bacteria</taxon>
        <taxon>Pseudomonadati</taxon>
        <taxon>Thermodesulfobacteriota</taxon>
        <taxon>Desulfobulbia</taxon>
        <taxon>Desulfobulbales</taxon>
        <taxon>Desulfocapsaceae</taxon>
        <taxon>Desulfofustis</taxon>
    </lineage>
</organism>
<comment type="similarity">
    <text evidence="5">Belongs to the IspH family.</text>
</comment>
<dbReference type="GO" id="GO:0051745">
    <property type="term" value="F:4-hydroxy-3-methylbut-2-enyl diphosphate reductase activity"/>
    <property type="evidence" value="ECO:0007669"/>
    <property type="project" value="UniProtKB-UniRule"/>
</dbReference>
<feature type="binding site" evidence="5">
    <location>
        <position position="129"/>
    </location>
    <ligand>
        <name>isopentenyl diphosphate</name>
        <dbReference type="ChEBI" id="CHEBI:128769"/>
    </ligand>
</feature>
<feature type="binding site" evidence="5">
    <location>
        <position position="46"/>
    </location>
    <ligand>
        <name>(2E)-4-hydroxy-3-methylbut-2-enyl diphosphate</name>
        <dbReference type="ChEBI" id="CHEBI:128753"/>
    </ligand>
</feature>
<dbReference type="InterPro" id="IPR003451">
    <property type="entry name" value="LytB/IspH"/>
</dbReference>
<comment type="catalytic activity">
    <reaction evidence="5">
        <text>dimethylallyl diphosphate + 2 oxidized [2Fe-2S]-[ferredoxin] + H2O = (2E)-4-hydroxy-3-methylbut-2-enyl diphosphate + 2 reduced [2Fe-2S]-[ferredoxin] + 2 H(+)</text>
        <dbReference type="Rhea" id="RHEA:24825"/>
        <dbReference type="Rhea" id="RHEA-COMP:10000"/>
        <dbReference type="Rhea" id="RHEA-COMP:10001"/>
        <dbReference type="ChEBI" id="CHEBI:15377"/>
        <dbReference type="ChEBI" id="CHEBI:15378"/>
        <dbReference type="ChEBI" id="CHEBI:33737"/>
        <dbReference type="ChEBI" id="CHEBI:33738"/>
        <dbReference type="ChEBI" id="CHEBI:57623"/>
        <dbReference type="ChEBI" id="CHEBI:128753"/>
        <dbReference type="EC" id="1.17.7.4"/>
    </reaction>
</comment>
<dbReference type="AlphaFoldDB" id="A0A1M5UAS4"/>
<gene>
    <name evidence="5" type="primary">ispH</name>
    <name evidence="6" type="ORF">SAMN02745124_01109</name>
</gene>
<feature type="binding site" evidence="5">
    <location>
        <position position="169"/>
    </location>
    <ligand>
        <name>(2E)-4-hydroxy-3-methylbut-2-enyl diphosphate</name>
        <dbReference type="ChEBI" id="CHEBI:128753"/>
    </ligand>
</feature>
<evidence type="ECO:0000256" key="2">
    <source>
        <dbReference type="ARBA" id="ARBA00022723"/>
    </source>
</evidence>
<feature type="binding site" evidence="5">
    <location>
        <position position="271"/>
    </location>
    <ligand>
        <name>(2E)-4-hydroxy-3-methylbut-2-enyl diphosphate</name>
        <dbReference type="ChEBI" id="CHEBI:128753"/>
    </ligand>
</feature>
<dbReference type="EC" id="1.17.7.4" evidence="5"/>
<comment type="pathway">
    <text evidence="5">Isoprenoid biosynthesis; dimethylallyl diphosphate biosynthesis; dimethylallyl diphosphate from (2E)-4-hydroxy-3-methylbutenyl diphosphate: step 1/1.</text>
</comment>
<dbReference type="UniPathway" id="UPA00056">
    <property type="reaction ID" value="UER00097"/>
</dbReference>
<feature type="binding site" evidence="5">
    <location>
        <position position="46"/>
    </location>
    <ligand>
        <name>dimethylallyl diphosphate</name>
        <dbReference type="ChEBI" id="CHEBI:57623"/>
    </ligand>
</feature>
<evidence type="ECO:0000256" key="4">
    <source>
        <dbReference type="ARBA" id="ARBA00023014"/>
    </source>
</evidence>
<dbReference type="CDD" id="cd13944">
    <property type="entry name" value="lytB_ispH"/>
    <property type="match status" value="1"/>
</dbReference>
<dbReference type="Pfam" id="PF02401">
    <property type="entry name" value="LYTB"/>
    <property type="match status" value="1"/>
</dbReference>
<dbReference type="OrthoDB" id="9804068at2"/>
<comment type="catalytic activity">
    <reaction evidence="5">
        <text>isopentenyl diphosphate + 2 oxidized [2Fe-2S]-[ferredoxin] + H2O = (2E)-4-hydroxy-3-methylbut-2-enyl diphosphate + 2 reduced [2Fe-2S]-[ferredoxin] + 2 H(+)</text>
        <dbReference type="Rhea" id="RHEA:24488"/>
        <dbReference type="Rhea" id="RHEA-COMP:10000"/>
        <dbReference type="Rhea" id="RHEA-COMP:10001"/>
        <dbReference type="ChEBI" id="CHEBI:15377"/>
        <dbReference type="ChEBI" id="CHEBI:15378"/>
        <dbReference type="ChEBI" id="CHEBI:33737"/>
        <dbReference type="ChEBI" id="CHEBI:33738"/>
        <dbReference type="ChEBI" id="CHEBI:128753"/>
        <dbReference type="ChEBI" id="CHEBI:128769"/>
        <dbReference type="EC" id="1.17.7.4"/>
    </reaction>
</comment>
<keyword evidence="5" id="KW-0560">Oxidoreductase</keyword>
<name>A0A1M5UAS4_9BACT</name>
<dbReference type="GO" id="GO:0046872">
    <property type="term" value="F:metal ion binding"/>
    <property type="evidence" value="ECO:0007669"/>
    <property type="project" value="UniProtKB-KW"/>
</dbReference>
<feature type="binding site" evidence="5">
    <location>
        <position position="129"/>
    </location>
    <ligand>
        <name>(2E)-4-hydroxy-3-methylbut-2-enyl diphosphate</name>
        <dbReference type="ChEBI" id="CHEBI:128753"/>
    </ligand>
</feature>
<keyword evidence="7" id="KW-1185">Reference proteome</keyword>
<dbReference type="GO" id="GO:0016114">
    <property type="term" value="P:terpenoid biosynthetic process"/>
    <property type="evidence" value="ECO:0007669"/>
    <property type="project" value="UniProtKB-UniRule"/>
</dbReference>
<comment type="pathway">
    <text evidence="5">Isoprenoid biosynthesis; isopentenyl diphosphate biosynthesis via DXP pathway; isopentenyl diphosphate from 1-deoxy-D-xylulose 5-phosphate: step 6/6.</text>
</comment>
<dbReference type="PANTHER" id="PTHR30426">
    <property type="entry name" value="4-HYDROXY-3-METHYLBUT-2-ENYL DIPHOSPHATE REDUCTASE"/>
    <property type="match status" value="1"/>
</dbReference>
<evidence type="ECO:0000313" key="7">
    <source>
        <dbReference type="Proteomes" id="UP000184139"/>
    </source>
</evidence>
<feature type="binding site" evidence="5">
    <location>
        <position position="79"/>
    </location>
    <ligand>
        <name>(2E)-4-hydroxy-3-methylbut-2-enyl diphosphate</name>
        <dbReference type="ChEBI" id="CHEBI:128753"/>
    </ligand>
</feature>
<dbReference type="STRING" id="1121409.SAMN02745124_01109"/>
<comment type="function">
    <text evidence="5">Catalyzes the conversion of 1-hydroxy-2-methyl-2-(E)-butenyl 4-diphosphate (HMBPP) into a mixture of isopentenyl diphosphate (IPP) and dimethylallyl diphosphate (DMAPP). Acts in the terminal step of the DOXP/MEP pathway for isoprenoid precursor biosynthesis.</text>
</comment>
<feature type="binding site" evidence="5">
    <location>
        <position position="46"/>
    </location>
    <ligand>
        <name>isopentenyl diphosphate</name>
        <dbReference type="ChEBI" id="CHEBI:128769"/>
    </ligand>
</feature>
<feature type="binding site" evidence="5">
    <location>
        <position position="228"/>
    </location>
    <ligand>
        <name>(2E)-4-hydroxy-3-methylbut-2-enyl diphosphate</name>
        <dbReference type="ChEBI" id="CHEBI:128753"/>
    </ligand>
</feature>
<dbReference type="UniPathway" id="UPA00059">
    <property type="reaction ID" value="UER00105"/>
</dbReference>
<feature type="binding site" evidence="5">
    <location>
        <position position="271"/>
    </location>
    <ligand>
        <name>dimethylallyl diphosphate</name>
        <dbReference type="ChEBI" id="CHEBI:57623"/>
    </ligand>
</feature>
<evidence type="ECO:0000256" key="1">
    <source>
        <dbReference type="ARBA" id="ARBA00022485"/>
    </source>
</evidence>
<feature type="binding site" evidence="5">
    <location>
        <position position="229"/>
    </location>
    <ligand>
        <name>isopentenyl diphosphate</name>
        <dbReference type="ChEBI" id="CHEBI:128769"/>
    </ligand>
</feature>
<proteinExistence type="inferred from homology"/>
<feature type="binding site" evidence="5">
    <location>
        <position position="228"/>
    </location>
    <ligand>
        <name>isopentenyl diphosphate</name>
        <dbReference type="ChEBI" id="CHEBI:128769"/>
    </ligand>
</feature>